<name>A0A399EGE3_9DEIN</name>
<evidence type="ECO:0008006" key="4">
    <source>
        <dbReference type="Google" id="ProtNLM"/>
    </source>
</evidence>
<protein>
    <recommendedName>
        <fullName evidence="4">Outer membrane protein beta-barrel domain protein</fullName>
    </recommendedName>
</protein>
<accession>A0A399EGE3</accession>
<organism evidence="2 3">
    <name type="scientific">Calidithermus terrae</name>
    <dbReference type="NCBI Taxonomy" id="1408545"/>
    <lineage>
        <taxon>Bacteria</taxon>
        <taxon>Thermotogati</taxon>
        <taxon>Deinococcota</taxon>
        <taxon>Deinococci</taxon>
        <taxon>Thermales</taxon>
        <taxon>Thermaceae</taxon>
        <taxon>Calidithermus</taxon>
    </lineage>
</organism>
<evidence type="ECO:0000313" key="3">
    <source>
        <dbReference type="Proteomes" id="UP000265715"/>
    </source>
</evidence>
<feature type="signal peptide" evidence="1">
    <location>
        <begin position="1"/>
        <end position="21"/>
    </location>
</feature>
<sequence length="172" mass="18088">MKRILPILTLLLGLAFAQVPAYPENTAGLGFTVGKSVTVQAGVSLPLLGFDTGLDVELNPLAPGGFEFWSLSRLNLIPALVVGDLSMSVGAGIDVRYAAKNGATAPSFGAHLGPTATLELPGSALSAYVGLGFQDGFSLAYGLGFRLYLDPLALELALTDRYWLKLSALYLW</sequence>
<reference evidence="2 3" key="1">
    <citation type="submission" date="2018-08" db="EMBL/GenBank/DDBJ databases">
        <title>Meiothermus terrae DSM 26712 genome sequencing project.</title>
        <authorList>
            <person name="Da Costa M.S."/>
            <person name="Albuquerque L."/>
            <person name="Raposo P."/>
            <person name="Froufe H.J.C."/>
            <person name="Barroso C.S."/>
            <person name="Egas C."/>
        </authorList>
    </citation>
    <scope>NUCLEOTIDE SEQUENCE [LARGE SCALE GENOMIC DNA]</scope>
    <source>
        <strain evidence="2 3">DSM 26712</strain>
    </source>
</reference>
<evidence type="ECO:0000313" key="2">
    <source>
        <dbReference type="EMBL" id="RIH82140.1"/>
    </source>
</evidence>
<dbReference type="AlphaFoldDB" id="A0A399EGE3"/>
<proteinExistence type="predicted"/>
<keyword evidence="1" id="KW-0732">Signal</keyword>
<dbReference type="RefSeq" id="WP_170159676.1">
    <property type="nucleotide sequence ID" value="NZ_QXDL01000133.1"/>
</dbReference>
<evidence type="ECO:0000256" key="1">
    <source>
        <dbReference type="SAM" id="SignalP"/>
    </source>
</evidence>
<gene>
    <name evidence="2" type="ORF">Mterra_02785</name>
</gene>
<dbReference type="Proteomes" id="UP000265715">
    <property type="component" value="Unassembled WGS sequence"/>
</dbReference>
<dbReference type="EMBL" id="QXDL01000133">
    <property type="protein sequence ID" value="RIH82140.1"/>
    <property type="molecule type" value="Genomic_DNA"/>
</dbReference>
<comment type="caution">
    <text evidence="2">The sequence shown here is derived from an EMBL/GenBank/DDBJ whole genome shotgun (WGS) entry which is preliminary data.</text>
</comment>
<keyword evidence="3" id="KW-1185">Reference proteome</keyword>
<feature type="chain" id="PRO_5017184868" description="Outer membrane protein beta-barrel domain protein" evidence="1">
    <location>
        <begin position="22"/>
        <end position="172"/>
    </location>
</feature>